<evidence type="ECO:0000256" key="1">
    <source>
        <dbReference type="SAM" id="Phobius"/>
    </source>
</evidence>
<feature type="domain" description="DUF3592" evidence="2">
    <location>
        <begin position="49"/>
        <end position="106"/>
    </location>
</feature>
<feature type="transmembrane region" description="Helical" evidence="1">
    <location>
        <begin position="115"/>
        <end position="136"/>
    </location>
</feature>
<proteinExistence type="predicted"/>
<keyword evidence="1" id="KW-0472">Membrane</keyword>
<evidence type="ECO:0000313" key="4">
    <source>
        <dbReference type="Proteomes" id="UP001209083"/>
    </source>
</evidence>
<organism evidence="3 4">
    <name type="scientific">Saxibacter everestensis</name>
    <dbReference type="NCBI Taxonomy" id="2909229"/>
    <lineage>
        <taxon>Bacteria</taxon>
        <taxon>Bacillati</taxon>
        <taxon>Actinomycetota</taxon>
        <taxon>Actinomycetes</taxon>
        <taxon>Micrococcales</taxon>
        <taxon>Brevibacteriaceae</taxon>
        <taxon>Saxibacter</taxon>
    </lineage>
</organism>
<accession>A0ABY8QVR3</accession>
<keyword evidence="4" id="KW-1185">Reference proteome</keyword>
<dbReference type="RefSeq" id="WP_349639264.1">
    <property type="nucleotide sequence ID" value="NZ_CP090958.1"/>
</dbReference>
<gene>
    <name evidence="3" type="ORF">LWF01_01470</name>
</gene>
<name>A0ABY8QVR3_9MICO</name>
<feature type="transmembrane region" description="Helical" evidence="1">
    <location>
        <begin position="6"/>
        <end position="21"/>
    </location>
</feature>
<reference evidence="3 4" key="1">
    <citation type="submission" date="2023-05" db="EMBL/GenBank/DDBJ databases">
        <title>Lithophilousrod everest ZFBP1038 complete genpme.</title>
        <authorList>
            <person name="Tian M."/>
        </authorList>
    </citation>
    <scope>NUCLEOTIDE SEQUENCE [LARGE SCALE GENOMIC DNA]</scope>
    <source>
        <strain evidence="3 4">ZFBP1038</strain>
    </source>
</reference>
<protein>
    <submittedName>
        <fullName evidence="3">DUF3592 domain-containing protein</fullName>
    </submittedName>
</protein>
<keyword evidence="1" id="KW-1133">Transmembrane helix</keyword>
<evidence type="ECO:0000259" key="2">
    <source>
        <dbReference type="Pfam" id="PF12158"/>
    </source>
</evidence>
<dbReference type="Pfam" id="PF12158">
    <property type="entry name" value="DUF3592"/>
    <property type="match status" value="1"/>
</dbReference>
<dbReference type="EMBL" id="CP090958">
    <property type="protein sequence ID" value="WGW12464.1"/>
    <property type="molecule type" value="Genomic_DNA"/>
</dbReference>
<sequence length="138" mass="15253">MYVAWAIFVVVAALSIIHMVRKTRRQERQTADWPCVTAAVTGHVAGWSSGFGGGDRHRRYFPAYQFLDPHGTLFAGQSEIPGAEIPVPGSTIKVVYNPANPNQSFHQSPKTRHTLGCAIPFMVTIAVAFYFFIGLFPE</sequence>
<keyword evidence="1" id="KW-0812">Transmembrane</keyword>
<dbReference type="Proteomes" id="UP001209083">
    <property type="component" value="Chromosome"/>
</dbReference>
<evidence type="ECO:0000313" key="3">
    <source>
        <dbReference type="EMBL" id="WGW12464.1"/>
    </source>
</evidence>
<dbReference type="InterPro" id="IPR021994">
    <property type="entry name" value="DUF3592"/>
</dbReference>